<gene>
    <name evidence="3" type="ORF">KFE25_005272</name>
</gene>
<dbReference type="InterPro" id="IPR011629">
    <property type="entry name" value="CobW-like_C"/>
</dbReference>
<dbReference type="EMBL" id="JAGTXO010000047">
    <property type="protein sequence ID" value="KAG8458845.1"/>
    <property type="molecule type" value="Genomic_DNA"/>
</dbReference>
<reference evidence="3" key="1">
    <citation type="submission" date="2021-05" db="EMBL/GenBank/DDBJ databases">
        <title>The genome of the haptophyte Pavlova lutheri (Diacronema luteri, Pavlovales) - a model for lipid biosynthesis in eukaryotic algae.</title>
        <authorList>
            <person name="Hulatt C.J."/>
            <person name="Posewitz M.C."/>
        </authorList>
    </citation>
    <scope>NUCLEOTIDE SEQUENCE</scope>
    <source>
        <strain evidence="3">NIVA-4/92</strain>
    </source>
</reference>
<feature type="compositionally biased region" description="Basic and acidic residues" evidence="1">
    <location>
        <begin position="334"/>
        <end position="352"/>
    </location>
</feature>
<feature type="compositionally biased region" description="Basic and acidic residues" evidence="1">
    <location>
        <begin position="533"/>
        <end position="553"/>
    </location>
</feature>
<feature type="domain" description="CobW C-terminal" evidence="2">
    <location>
        <begin position="285"/>
        <end position="484"/>
    </location>
</feature>
<dbReference type="Gene3D" id="3.40.50.300">
    <property type="entry name" value="P-loop containing nucleotide triphosphate hydrolases"/>
    <property type="match status" value="1"/>
</dbReference>
<keyword evidence="4" id="KW-1185">Reference proteome</keyword>
<feature type="region of interest" description="Disordered" evidence="1">
    <location>
        <begin position="321"/>
        <end position="358"/>
    </location>
</feature>
<proteinExistence type="predicted"/>
<dbReference type="Pfam" id="PF02492">
    <property type="entry name" value="cobW"/>
    <property type="match status" value="1"/>
</dbReference>
<dbReference type="InterPro" id="IPR027417">
    <property type="entry name" value="P-loop_NTPase"/>
</dbReference>
<evidence type="ECO:0000256" key="1">
    <source>
        <dbReference type="SAM" id="MobiDB-lite"/>
    </source>
</evidence>
<dbReference type="Proteomes" id="UP000751190">
    <property type="component" value="Unassembled WGS sequence"/>
</dbReference>
<dbReference type="InterPro" id="IPR051927">
    <property type="entry name" value="Zn_Chap_cDPG_Synth"/>
</dbReference>
<dbReference type="OrthoDB" id="272672at2759"/>
<dbReference type="SMART" id="SM00833">
    <property type="entry name" value="CobW_C"/>
    <property type="match status" value="1"/>
</dbReference>
<dbReference type="InterPro" id="IPR003495">
    <property type="entry name" value="CobW/HypB/UreG_nucleotide-bd"/>
</dbReference>
<protein>
    <recommendedName>
        <fullName evidence="2">CobW C-terminal domain-containing protein</fullName>
    </recommendedName>
</protein>
<accession>A0A8J5XDP6</accession>
<evidence type="ECO:0000313" key="4">
    <source>
        <dbReference type="Proteomes" id="UP000751190"/>
    </source>
</evidence>
<evidence type="ECO:0000259" key="2">
    <source>
        <dbReference type="SMART" id="SM00833"/>
    </source>
</evidence>
<dbReference type="AlphaFoldDB" id="A0A8J5XDP6"/>
<dbReference type="PANTHER" id="PTHR43603:SF1">
    <property type="entry name" value="ZINC-REGULATED GTPASE METALLOPROTEIN ACTIVATOR 1"/>
    <property type="match status" value="1"/>
</dbReference>
<comment type="caution">
    <text evidence="3">The sequence shown here is derived from an EMBL/GenBank/DDBJ whole genome shotgun (WGS) entry which is preliminary data.</text>
</comment>
<dbReference type="CDD" id="cd03112">
    <property type="entry name" value="CobW-like"/>
    <property type="match status" value="1"/>
</dbReference>
<name>A0A8J5XDP6_DIALT</name>
<dbReference type="Pfam" id="PF07683">
    <property type="entry name" value="CobW_C"/>
    <property type="match status" value="1"/>
</dbReference>
<organism evidence="3 4">
    <name type="scientific">Diacronema lutheri</name>
    <name type="common">Unicellular marine alga</name>
    <name type="synonym">Monochrysis lutheri</name>
    <dbReference type="NCBI Taxonomy" id="2081491"/>
    <lineage>
        <taxon>Eukaryota</taxon>
        <taxon>Haptista</taxon>
        <taxon>Haptophyta</taxon>
        <taxon>Pavlovophyceae</taxon>
        <taxon>Pavlovales</taxon>
        <taxon>Pavlovaceae</taxon>
        <taxon>Diacronema</taxon>
    </lineage>
</organism>
<sequence length="594" mass="62777">MRKDASANSRKRAESSRLDTRLPVTLLSGFLGAGKTTLLRAILKAAGHRGLKAAVLVNDMAELNIDARDVAALVQREESLVRLQNGCICCDLRADLVEEVGQLARAGRFDFLVIESTGISEPMQVAEAFAADVPPSALAADPAAGAALGRLADVARLDTCVTIVDCASFWADAFSHRTVQDTAAVGASPRPDDERALSKLLVDQVEFADVVLLNKVDLATHADVQRTRAAVRALNDRCAIAKTTRACVPFDAIVRTGRYDEEAAKRARGWMSGEAHAPESEALGVSSWVYRRARPFSSLRLCDWAAARFALSADGGALVEDGGGDGGGGGEAAAESKDESAHEHNTSERSAAHDAAAGCEGAHATRAKAIGRLQRTWRARYSGGRLLRSKGALWLAEYHGFQASWQQAGHDAHLCLADEWAEGGERRAGGAGGAGGVGGAGGAGGVGGVGDVEEGAWGNRRTELVLIGIGLPRAQIEAELDLCLLTDGEMAPGPVAWAAMDEPLEMLPRKLKLTMARPGFPHAQPARKRMGRARPESGARPTAMDRPKRREADVTLPRGARGAEAKAARARRARRAATAESHGDALRRPSTHPL</sequence>
<evidence type="ECO:0000313" key="3">
    <source>
        <dbReference type="EMBL" id="KAG8458845.1"/>
    </source>
</evidence>
<feature type="region of interest" description="Disordered" evidence="1">
    <location>
        <begin position="519"/>
        <end position="594"/>
    </location>
</feature>
<dbReference type="PANTHER" id="PTHR43603">
    <property type="entry name" value="COBW DOMAIN-CONTAINING PROTEIN DDB_G0274527"/>
    <property type="match status" value="1"/>
</dbReference>
<dbReference type="SUPFAM" id="SSF90002">
    <property type="entry name" value="Hypothetical protein YjiA, C-terminal domain"/>
    <property type="match status" value="1"/>
</dbReference>
<dbReference type="SUPFAM" id="SSF52540">
    <property type="entry name" value="P-loop containing nucleoside triphosphate hydrolases"/>
    <property type="match status" value="1"/>
</dbReference>